<organism evidence="1 2">
    <name type="scientific">Choristoneura fumiferana</name>
    <name type="common">Spruce budworm moth</name>
    <name type="synonym">Archips fumiferana</name>
    <dbReference type="NCBI Taxonomy" id="7141"/>
    <lineage>
        <taxon>Eukaryota</taxon>
        <taxon>Metazoa</taxon>
        <taxon>Ecdysozoa</taxon>
        <taxon>Arthropoda</taxon>
        <taxon>Hexapoda</taxon>
        <taxon>Insecta</taxon>
        <taxon>Pterygota</taxon>
        <taxon>Neoptera</taxon>
        <taxon>Endopterygota</taxon>
        <taxon>Lepidoptera</taxon>
        <taxon>Glossata</taxon>
        <taxon>Ditrysia</taxon>
        <taxon>Tortricoidea</taxon>
        <taxon>Tortricidae</taxon>
        <taxon>Tortricinae</taxon>
        <taxon>Choristoneura</taxon>
    </lineage>
</organism>
<name>A0ACC0L0S7_CHOFU</name>
<proteinExistence type="predicted"/>
<evidence type="ECO:0000313" key="2">
    <source>
        <dbReference type="Proteomes" id="UP001064048"/>
    </source>
</evidence>
<sequence length="180" mass="20431">MSEKKKEGSEAEPEEEFSVEKVLDRRVRNGKVEYFLKWKGYSDADNTWEPEENLDCPDLIQAFEEARKKKEAEGKTTKIDKDVKKRKSSAATPDLKGAKKSKSDDKKASGFDRGLEPEKIIGATDSSGELMFLMKWQGTDEADLVPAKQANVRCPQVVIQFYEERLTWHTPAPDDANNDD</sequence>
<gene>
    <name evidence="1" type="ORF">MSG28_005793</name>
</gene>
<keyword evidence="2" id="KW-1185">Reference proteome</keyword>
<evidence type="ECO:0000313" key="1">
    <source>
        <dbReference type="EMBL" id="KAI8442209.1"/>
    </source>
</evidence>
<dbReference type="Proteomes" id="UP001064048">
    <property type="component" value="Chromosome 9"/>
</dbReference>
<accession>A0ACC0L0S7</accession>
<protein>
    <submittedName>
        <fullName evidence="1">Uncharacterized protein</fullName>
    </submittedName>
</protein>
<dbReference type="EMBL" id="CM046109">
    <property type="protein sequence ID" value="KAI8442209.1"/>
    <property type="molecule type" value="Genomic_DNA"/>
</dbReference>
<comment type="caution">
    <text evidence="1">The sequence shown here is derived from an EMBL/GenBank/DDBJ whole genome shotgun (WGS) entry which is preliminary data.</text>
</comment>
<reference evidence="1 2" key="1">
    <citation type="journal article" date="2022" name="Genome Biol. Evol.">
        <title>The Spruce Budworm Genome: Reconstructing the Evolutionary History of Antifreeze Proteins.</title>
        <authorList>
            <person name="Beliveau C."/>
            <person name="Gagne P."/>
            <person name="Picq S."/>
            <person name="Vernygora O."/>
            <person name="Keeling C.I."/>
            <person name="Pinkney K."/>
            <person name="Doucet D."/>
            <person name="Wen F."/>
            <person name="Johnston J.S."/>
            <person name="Maaroufi H."/>
            <person name="Boyle B."/>
            <person name="Laroche J."/>
            <person name="Dewar K."/>
            <person name="Juretic N."/>
            <person name="Blackburn G."/>
            <person name="Nisole A."/>
            <person name="Brunet B."/>
            <person name="Brandao M."/>
            <person name="Lumley L."/>
            <person name="Duan J."/>
            <person name="Quan G."/>
            <person name="Lucarotti C.J."/>
            <person name="Roe A.D."/>
            <person name="Sperling F.A.H."/>
            <person name="Levesque R.C."/>
            <person name="Cusson M."/>
        </authorList>
    </citation>
    <scope>NUCLEOTIDE SEQUENCE [LARGE SCALE GENOMIC DNA]</scope>
    <source>
        <strain evidence="1">Glfc:IPQL:Cfum</strain>
    </source>
</reference>